<reference evidence="4 5" key="1">
    <citation type="submission" date="2019-09" db="EMBL/GenBank/DDBJ databases">
        <title>Mumia zhuanghuii sp. nov. isolated from the intestinal contents of plateau pika (Ochotona curzoniae) in the Qinghai-Tibet plateau of China.</title>
        <authorList>
            <person name="Tian Z."/>
        </authorList>
    </citation>
    <scope>NUCLEOTIDE SEQUENCE [LARGE SCALE GENOMIC DNA]</scope>
    <source>
        <strain evidence="5">350</strain>
    </source>
</reference>
<evidence type="ECO:0000313" key="5">
    <source>
        <dbReference type="Proteomes" id="UP000307768"/>
    </source>
</evidence>
<dbReference type="PIRSF" id="PIRSF016838">
    <property type="entry name" value="PafC"/>
    <property type="match status" value="1"/>
</dbReference>
<dbReference type="InterPro" id="IPR057727">
    <property type="entry name" value="WCX_dom"/>
</dbReference>
<sequence>MLSTSARLLRLLSLLQSQRDWNGPALAERLEVSTRTIRSDVGRLRSLGYPVEAAPGVAGGYRLGHGAAIPPLLLDDEEALAVAIGLRTAAAGVAGFEETALRALVKLEQSLPAPLRHRLEDLVAATVAMPTECSAVPVERLTAIADAVRCREGVRFSYEAGDGTSTRRTAEPHRLVHTRGRWYLAAWDVERHAWRTFRVDRMRLRTPNGPRFVPRDEPEGDLIGFVERSVGTATWQVRARAYVDAPAADIIARVPPAVIVEEVDATRCVAHVGSDSPDQLALWIGLLDADFTVDGPPELAAAFRRISGRYARAAHALDRLEE</sequence>
<evidence type="ECO:0000259" key="3">
    <source>
        <dbReference type="PROSITE" id="PS51000"/>
    </source>
</evidence>
<evidence type="ECO:0000313" key="4">
    <source>
        <dbReference type="EMBL" id="KAA1419760.1"/>
    </source>
</evidence>
<dbReference type="PANTHER" id="PTHR34580">
    <property type="match status" value="1"/>
</dbReference>
<dbReference type="InterPro" id="IPR026881">
    <property type="entry name" value="WYL_dom"/>
</dbReference>
<protein>
    <submittedName>
        <fullName evidence="4">WYL domain-containing protein</fullName>
    </submittedName>
</protein>
<dbReference type="Pfam" id="PF13280">
    <property type="entry name" value="WYL"/>
    <property type="match status" value="1"/>
</dbReference>
<proteinExistence type="predicted"/>
<evidence type="ECO:0000256" key="1">
    <source>
        <dbReference type="ARBA" id="ARBA00023015"/>
    </source>
</evidence>
<dbReference type="PANTHER" id="PTHR34580:SF3">
    <property type="entry name" value="PROTEIN PAFB"/>
    <property type="match status" value="1"/>
</dbReference>
<feature type="domain" description="HTH deoR-type" evidence="3">
    <location>
        <begin position="4"/>
        <end position="70"/>
    </location>
</feature>
<accession>A0A5Q6RP20</accession>
<dbReference type="InterPro" id="IPR013196">
    <property type="entry name" value="HTH_11"/>
</dbReference>
<dbReference type="InterPro" id="IPR001034">
    <property type="entry name" value="DeoR_HTH"/>
</dbReference>
<dbReference type="InterPro" id="IPR036388">
    <property type="entry name" value="WH-like_DNA-bd_sf"/>
</dbReference>
<dbReference type="Pfam" id="PF25583">
    <property type="entry name" value="WCX"/>
    <property type="match status" value="1"/>
</dbReference>
<dbReference type="Pfam" id="PF08279">
    <property type="entry name" value="HTH_11"/>
    <property type="match status" value="1"/>
</dbReference>
<dbReference type="Proteomes" id="UP000307768">
    <property type="component" value="Unassembled WGS sequence"/>
</dbReference>
<dbReference type="InterPro" id="IPR051534">
    <property type="entry name" value="CBASS_pafABC_assoc_protein"/>
</dbReference>
<organism evidence="4 5">
    <name type="scientific">Mumia zhuanghuii</name>
    <dbReference type="NCBI Taxonomy" id="2585211"/>
    <lineage>
        <taxon>Bacteria</taxon>
        <taxon>Bacillati</taxon>
        <taxon>Actinomycetota</taxon>
        <taxon>Actinomycetes</taxon>
        <taxon>Propionibacteriales</taxon>
        <taxon>Nocardioidaceae</taxon>
        <taxon>Mumia</taxon>
    </lineage>
</organism>
<keyword evidence="1" id="KW-0805">Transcription regulation</keyword>
<dbReference type="InterPro" id="IPR028349">
    <property type="entry name" value="PafC-like"/>
</dbReference>
<evidence type="ECO:0000256" key="2">
    <source>
        <dbReference type="ARBA" id="ARBA00023163"/>
    </source>
</evidence>
<name>A0A5Q6RP20_9ACTN</name>
<dbReference type="AlphaFoldDB" id="A0A5Q6RP20"/>
<dbReference type="GO" id="GO:0003700">
    <property type="term" value="F:DNA-binding transcription factor activity"/>
    <property type="evidence" value="ECO:0007669"/>
    <property type="project" value="InterPro"/>
</dbReference>
<dbReference type="RefSeq" id="WP_149770983.1">
    <property type="nucleotide sequence ID" value="NZ_VDFQ02000006.1"/>
</dbReference>
<dbReference type="PROSITE" id="PS52050">
    <property type="entry name" value="WYL"/>
    <property type="match status" value="1"/>
</dbReference>
<keyword evidence="2" id="KW-0804">Transcription</keyword>
<dbReference type="PROSITE" id="PS51000">
    <property type="entry name" value="HTH_DEOR_2"/>
    <property type="match status" value="1"/>
</dbReference>
<dbReference type="EMBL" id="VDFQ02000006">
    <property type="protein sequence ID" value="KAA1419760.1"/>
    <property type="molecule type" value="Genomic_DNA"/>
</dbReference>
<comment type="caution">
    <text evidence="4">The sequence shown here is derived from an EMBL/GenBank/DDBJ whole genome shotgun (WGS) entry which is preliminary data.</text>
</comment>
<dbReference type="Gene3D" id="1.10.10.10">
    <property type="entry name" value="Winged helix-like DNA-binding domain superfamily/Winged helix DNA-binding domain"/>
    <property type="match status" value="1"/>
</dbReference>
<dbReference type="InterPro" id="IPR036390">
    <property type="entry name" value="WH_DNA-bd_sf"/>
</dbReference>
<gene>
    <name evidence="4" type="ORF">FE697_017785</name>
</gene>
<dbReference type="SUPFAM" id="SSF46785">
    <property type="entry name" value="Winged helix' DNA-binding domain"/>
    <property type="match status" value="1"/>
</dbReference>
<dbReference type="OrthoDB" id="8555652at2"/>